<comment type="caution">
    <text evidence="3">The sequence shown here is derived from an EMBL/GenBank/DDBJ whole genome shotgun (WGS) entry which is preliminary data.</text>
</comment>
<evidence type="ECO:0000313" key="4">
    <source>
        <dbReference type="Proteomes" id="UP000663877"/>
    </source>
</evidence>
<dbReference type="EMBL" id="CAJNOI010000010">
    <property type="protein sequence ID" value="CAF0779778.1"/>
    <property type="molecule type" value="Genomic_DNA"/>
</dbReference>
<evidence type="ECO:0000259" key="2">
    <source>
        <dbReference type="Pfam" id="PF03496"/>
    </source>
</evidence>
<accession>A0A813RE44</accession>
<dbReference type="Pfam" id="PF03496">
    <property type="entry name" value="ADPrib_exo_Tox"/>
    <property type="match status" value="1"/>
</dbReference>
<proteinExistence type="predicted"/>
<dbReference type="GO" id="GO:0005576">
    <property type="term" value="C:extracellular region"/>
    <property type="evidence" value="ECO:0007669"/>
    <property type="project" value="InterPro"/>
</dbReference>
<protein>
    <recommendedName>
        <fullName evidence="2">ADP ribosyltransferase domain-containing protein</fullName>
    </recommendedName>
</protein>
<feature type="compositionally biased region" description="Low complexity" evidence="1">
    <location>
        <begin position="12"/>
        <end position="21"/>
    </location>
</feature>
<feature type="region of interest" description="Disordered" evidence="1">
    <location>
        <begin position="1"/>
        <end position="48"/>
    </location>
</feature>
<sequence length="339" mass="39466">MVPMSEQPRKYSSQSVSSTTSKYDTVSEGVSQDDTDDSFHDCSDNQSQNDDALRKRLSIQLGKALRCGVDMDEQFYGSAYVDAWLLTFTQGKGGIQFDAIFNKLIAGIEVEGRIDPKDEKNMNKIVKTLSILKNETIRLKNKNRIKRLQQCCVTLDTQDTYVCRVVNTALREEDQSKLRTVGPFCYLLFNYISYHENHHSSISYRFRQLSQLFESEMTTLYRGDFISDELFEEYQKSIDQSTIYFKWRSFISTSTSEQVARQYGDHNILYELQLDHHSAEDQCIKLTSLTQFSEEKEILLRPGVRFRIIKIESHVCEFRHKIKIEILPSYISSLYRAPF</sequence>
<dbReference type="PROSITE" id="PS51996">
    <property type="entry name" value="TR_MART"/>
    <property type="match status" value="1"/>
</dbReference>
<organism evidence="3 4">
    <name type="scientific">Adineta steineri</name>
    <dbReference type="NCBI Taxonomy" id="433720"/>
    <lineage>
        <taxon>Eukaryota</taxon>
        <taxon>Metazoa</taxon>
        <taxon>Spiralia</taxon>
        <taxon>Gnathifera</taxon>
        <taxon>Rotifera</taxon>
        <taxon>Eurotatoria</taxon>
        <taxon>Bdelloidea</taxon>
        <taxon>Adinetida</taxon>
        <taxon>Adinetidae</taxon>
        <taxon>Adineta</taxon>
    </lineage>
</organism>
<dbReference type="Proteomes" id="UP000663877">
    <property type="component" value="Unassembled WGS sequence"/>
</dbReference>
<reference evidence="3" key="1">
    <citation type="submission" date="2021-02" db="EMBL/GenBank/DDBJ databases">
        <authorList>
            <person name="Nowell W R."/>
        </authorList>
    </citation>
    <scope>NUCLEOTIDE SEQUENCE</scope>
</reference>
<dbReference type="SUPFAM" id="SSF56399">
    <property type="entry name" value="ADP-ribosylation"/>
    <property type="match status" value="1"/>
</dbReference>
<gene>
    <name evidence="3" type="ORF">BJG266_LOCUS4050</name>
</gene>
<evidence type="ECO:0000313" key="3">
    <source>
        <dbReference type="EMBL" id="CAF0779778.1"/>
    </source>
</evidence>
<dbReference type="Gene3D" id="3.90.176.10">
    <property type="entry name" value="Toxin ADP-ribosyltransferase, Chain A, domain 1"/>
    <property type="match status" value="1"/>
</dbReference>
<evidence type="ECO:0000256" key="1">
    <source>
        <dbReference type="SAM" id="MobiDB-lite"/>
    </source>
</evidence>
<name>A0A813RE44_9BILA</name>
<dbReference type="InterPro" id="IPR003540">
    <property type="entry name" value="ADP-ribosyltransferase"/>
</dbReference>
<feature type="domain" description="ADP ribosyltransferase" evidence="2">
    <location>
        <begin position="202"/>
        <end position="325"/>
    </location>
</feature>
<dbReference type="AlphaFoldDB" id="A0A813RE44"/>